<proteinExistence type="predicted"/>
<accession>F8NTY7</accession>
<gene>
    <name evidence="1" type="ORF">SERLADRAFT_436880</name>
</gene>
<organism>
    <name type="scientific">Serpula lacrymans var. lacrymans (strain S7.9)</name>
    <name type="common">Dry rot fungus</name>
    <dbReference type="NCBI Taxonomy" id="578457"/>
    <lineage>
        <taxon>Eukaryota</taxon>
        <taxon>Fungi</taxon>
        <taxon>Dikarya</taxon>
        <taxon>Basidiomycota</taxon>
        <taxon>Agaricomycotina</taxon>
        <taxon>Agaricomycetes</taxon>
        <taxon>Agaricomycetidae</taxon>
        <taxon>Boletales</taxon>
        <taxon>Coniophorineae</taxon>
        <taxon>Serpulaceae</taxon>
        <taxon>Serpula</taxon>
    </lineage>
</organism>
<dbReference type="RefSeq" id="XP_007317236.1">
    <property type="nucleotide sequence ID" value="XM_007317174.1"/>
</dbReference>
<dbReference type="KEGG" id="sla:SERLADRAFT_436880"/>
<dbReference type="HOGENOM" id="CLU_2869021_0_0_1"/>
<protein>
    <submittedName>
        <fullName evidence="1">Uncharacterized protein</fullName>
    </submittedName>
</protein>
<evidence type="ECO:0000313" key="1">
    <source>
        <dbReference type="EMBL" id="EGO25114.1"/>
    </source>
</evidence>
<dbReference type="Proteomes" id="UP000008064">
    <property type="component" value="Unassembled WGS sequence"/>
</dbReference>
<name>F8NTY7_SERL9</name>
<dbReference type="EMBL" id="GL945433">
    <property type="protein sequence ID" value="EGO25114.1"/>
    <property type="molecule type" value="Genomic_DNA"/>
</dbReference>
<reference evidence="1" key="1">
    <citation type="submission" date="2011-04" db="EMBL/GenBank/DDBJ databases">
        <title>Evolution of plant cell wall degrading machinery underlies the functional diversity of forest fungi.</title>
        <authorList>
            <consortium name="US DOE Joint Genome Institute (JGI-PGF)"/>
            <person name="Eastwood D.C."/>
            <person name="Floudas D."/>
            <person name="Binder M."/>
            <person name="Majcherczyk A."/>
            <person name="Schneider P."/>
            <person name="Aerts A."/>
            <person name="Asiegbu F.O."/>
            <person name="Baker S.E."/>
            <person name="Barry K."/>
            <person name="Bendiksby M."/>
            <person name="Blumentritt M."/>
            <person name="Coutinho P.M."/>
            <person name="Cullen D."/>
            <person name="Cullen D."/>
            <person name="Gathman A."/>
            <person name="Goodell B."/>
            <person name="Henrissat B."/>
            <person name="Ihrmark K."/>
            <person name="Kauserud H."/>
            <person name="Kohler A."/>
            <person name="LaButti K."/>
            <person name="Lapidus A."/>
            <person name="Lavin J.L."/>
            <person name="Lee Y.-H."/>
            <person name="Lindquist E."/>
            <person name="Lilly W."/>
            <person name="Lucas S."/>
            <person name="Morin E."/>
            <person name="Murat C."/>
            <person name="Oguiza J.A."/>
            <person name="Park J."/>
            <person name="Pisabarro A.G."/>
            <person name="Riley R."/>
            <person name="Rosling A."/>
            <person name="Salamov A."/>
            <person name="Schmidt O."/>
            <person name="Schmutz J."/>
            <person name="Skrede I."/>
            <person name="Stenlid J."/>
            <person name="Wiebenga A."/>
            <person name="Xie X."/>
            <person name="Kues U."/>
            <person name="Hibbett D.S."/>
            <person name="Hoffmeister D."/>
            <person name="Hogberg N."/>
            <person name="Martin F."/>
            <person name="Grigoriev I.V."/>
            <person name="Watkinson S.C."/>
        </authorList>
    </citation>
    <scope>NUCLEOTIDE SEQUENCE</scope>
    <source>
        <strain evidence="1">S7.9</strain>
    </source>
</reference>
<dbReference type="GeneID" id="18814764"/>
<dbReference type="AlphaFoldDB" id="F8NTY7"/>
<sequence>MSTALSPIRFSPVPSLSIRRYIHSPQAPGGFKHSSSEFKYHPGHRGFLRPPRTSIPPSIAVSLL</sequence>